<protein>
    <recommendedName>
        <fullName evidence="5">Ribonucleotide reductase large subunit C-terminal domain-containing protein</fullName>
    </recommendedName>
</protein>
<gene>
    <name evidence="6" type="ORF">S01H4_36041</name>
</gene>
<dbReference type="InterPro" id="IPR000788">
    <property type="entry name" value="RNR_lg_C"/>
</dbReference>
<dbReference type="InterPro" id="IPR050862">
    <property type="entry name" value="RdRp_reductase_class-2"/>
</dbReference>
<accession>X1BH89</accession>
<dbReference type="Gene3D" id="3.20.70.20">
    <property type="match status" value="1"/>
</dbReference>
<feature type="domain" description="Ribonucleotide reductase large subunit C-terminal" evidence="5">
    <location>
        <begin position="2"/>
        <end position="170"/>
    </location>
</feature>
<dbReference type="SUPFAM" id="SSF51998">
    <property type="entry name" value="PFL-like glycyl radical enzymes"/>
    <property type="match status" value="1"/>
</dbReference>
<evidence type="ECO:0000256" key="3">
    <source>
        <dbReference type="ARBA" id="ARBA00023002"/>
    </source>
</evidence>
<keyword evidence="3" id="KW-0560">Oxidoreductase</keyword>
<dbReference type="AlphaFoldDB" id="X1BH89"/>
<organism evidence="6">
    <name type="scientific">marine sediment metagenome</name>
    <dbReference type="NCBI Taxonomy" id="412755"/>
    <lineage>
        <taxon>unclassified sequences</taxon>
        <taxon>metagenomes</taxon>
        <taxon>ecological metagenomes</taxon>
    </lineage>
</organism>
<dbReference type="PANTHER" id="PTHR43371">
    <property type="entry name" value="VITAMIN B12-DEPENDENT RIBONUCLEOTIDE REDUCTASE"/>
    <property type="match status" value="1"/>
</dbReference>
<evidence type="ECO:0000313" key="6">
    <source>
        <dbReference type="EMBL" id="GAG83458.1"/>
    </source>
</evidence>
<dbReference type="EMBL" id="BART01019224">
    <property type="protein sequence ID" value="GAG83458.1"/>
    <property type="molecule type" value="Genomic_DNA"/>
</dbReference>
<keyword evidence="4" id="KW-0170">Cobalt</keyword>
<proteinExistence type="predicted"/>
<comment type="caution">
    <text evidence="6">The sequence shown here is derived from an EMBL/GenBank/DDBJ whole genome shotgun (WGS) entry which is preliminary data.</text>
</comment>
<comment type="cofactor">
    <cofactor evidence="1">
        <name>adenosylcob(III)alamin</name>
        <dbReference type="ChEBI" id="CHEBI:18408"/>
    </cofactor>
</comment>
<dbReference type="PANTHER" id="PTHR43371:SF1">
    <property type="entry name" value="RIBONUCLEOSIDE-DIPHOSPHATE REDUCTASE"/>
    <property type="match status" value="1"/>
</dbReference>
<dbReference type="GO" id="GO:0004748">
    <property type="term" value="F:ribonucleoside-diphosphate reductase activity, thioredoxin disulfide as acceptor"/>
    <property type="evidence" value="ECO:0007669"/>
    <property type="project" value="TreeGrafter"/>
</dbReference>
<evidence type="ECO:0000259" key="5">
    <source>
        <dbReference type="Pfam" id="PF02867"/>
    </source>
</evidence>
<evidence type="ECO:0000256" key="4">
    <source>
        <dbReference type="ARBA" id="ARBA00023285"/>
    </source>
</evidence>
<dbReference type="GO" id="GO:0031419">
    <property type="term" value="F:cobalamin binding"/>
    <property type="evidence" value="ECO:0007669"/>
    <property type="project" value="UniProtKB-KW"/>
</dbReference>
<dbReference type="Pfam" id="PF02867">
    <property type="entry name" value="Ribonuc_red_lgC"/>
    <property type="match status" value="1"/>
</dbReference>
<keyword evidence="2" id="KW-0846">Cobalamin</keyword>
<sequence>MRLISDATWKTGDPGLQFHDLINEMNCCKSDECVATNPCAEYLAQNETSCNLSSVNLMKFYDQEKGIFMIDDFVHVCWIMSTAMDVWIDEASYPTEKIEKATKTFRTIGLGYTNLGSLIMSAGWAYDSDAAREAASAITSLMTAIAYRRSTNHCSFLPPFSKWEENKKSMIEVLKTHLSSSKEIEKIHSTHKL</sequence>
<evidence type="ECO:0000256" key="2">
    <source>
        <dbReference type="ARBA" id="ARBA00022628"/>
    </source>
</evidence>
<evidence type="ECO:0000256" key="1">
    <source>
        <dbReference type="ARBA" id="ARBA00001922"/>
    </source>
</evidence>
<reference evidence="6" key="1">
    <citation type="journal article" date="2014" name="Front. Microbiol.">
        <title>High frequency of phylogenetically diverse reductive dehalogenase-homologous genes in deep subseafloor sedimentary metagenomes.</title>
        <authorList>
            <person name="Kawai M."/>
            <person name="Futagami T."/>
            <person name="Toyoda A."/>
            <person name="Takaki Y."/>
            <person name="Nishi S."/>
            <person name="Hori S."/>
            <person name="Arai W."/>
            <person name="Tsubouchi T."/>
            <person name="Morono Y."/>
            <person name="Uchiyama I."/>
            <person name="Ito T."/>
            <person name="Fujiyama A."/>
            <person name="Inagaki F."/>
            <person name="Takami H."/>
        </authorList>
    </citation>
    <scope>NUCLEOTIDE SEQUENCE</scope>
    <source>
        <strain evidence="6">Expedition CK06-06</strain>
    </source>
</reference>
<name>X1BH89_9ZZZZ</name>